<evidence type="ECO:0000256" key="4">
    <source>
        <dbReference type="ARBA" id="ARBA00023242"/>
    </source>
</evidence>
<dbReference type="VEuPathDB" id="FungiDB:ATCC64974_29340"/>
<dbReference type="Proteomes" id="UP000197666">
    <property type="component" value="Unassembled WGS sequence"/>
</dbReference>
<evidence type="ECO:0000313" key="8">
    <source>
        <dbReference type="Proteomes" id="UP000197666"/>
    </source>
</evidence>
<dbReference type="GO" id="GO:0000978">
    <property type="term" value="F:RNA polymerase II cis-regulatory region sequence-specific DNA binding"/>
    <property type="evidence" value="ECO:0007669"/>
    <property type="project" value="TreeGrafter"/>
</dbReference>
<evidence type="ECO:0000256" key="3">
    <source>
        <dbReference type="ARBA" id="ARBA00023163"/>
    </source>
</evidence>
<dbReference type="VEuPathDB" id="FungiDB:M747DRAFT_349363"/>
<evidence type="ECO:0000256" key="1">
    <source>
        <dbReference type="ARBA" id="ARBA00023015"/>
    </source>
</evidence>
<dbReference type="GO" id="GO:0000435">
    <property type="term" value="P:positive regulation of transcription from RNA polymerase II promoter by galactose"/>
    <property type="evidence" value="ECO:0007669"/>
    <property type="project" value="TreeGrafter"/>
</dbReference>
<dbReference type="SMART" id="SM00906">
    <property type="entry name" value="Fungal_trans"/>
    <property type="match status" value="1"/>
</dbReference>
<dbReference type="GO" id="GO:0008270">
    <property type="term" value="F:zinc ion binding"/>
    <property type="evidence" value="ECO:0007669"/>
    <property type="project" value="InterPro"/>
</dbReference>
<evidence type="ECO:0000256" key="5">
    <source>
        <dbReference type="SAM" id="MobiDB-lite"/>
    </source>
</evidence>
<feature type="domain" description="Xylanolytic transcriptional activator regulatory" evidence="6">
    <location>
        <begin position="228"/>
        <end position="303"/>
    </location>
</feature>
<dbReference type="PANTHER" id="PTHR47424:SF3">
    <property type="entry name" value="REGULATORY PROTEIN GAL4"/>
    <property type="match status" value="1"/>
</dbReference>
<dbReference type="VEuPathDB" id="FungiDB:An02g12830"/>
<keyword evidence="4" id="KW-0539">Nucleus</keyword>
<accession>A0A505I5C3</accession>
<dbReference type="AlphaFoldDB" id="A0A505I5C3"/>
<keyword evidence="2" id="KW-0238">DNA-binding</keyword>
<dbReference type="GO" id="GO:0005634">
    <property type="term" value="C:nucleus"/>
    <property type="evidence" value="ECO:0007669"/>
    <property type="project" value="TreeGrafter"/>
</dbReference>
<dbReference type="Pfam" id="PF04082">
    <property type="entry name" value="Fungal_trans"/>
    <property type="match status" value="1"/>
</dbReference>
<dbReference type="CDD" id="cd12148">
    <property type="entry name" value="fungal_TF_MHR"/>
    <property type="match status" value="1"/>
</dbReference>
<reference evidence="8" key="1">
    <citation type="submission" date="2018-10" db="EMBL/GenBank/DDBJ databases">
        <title>FDA dAtabase for Regulatory Grade micrObial Sequences (FDA-ARGOS): Supporting development and validation of Infectious Disease Dx tests.</title>
        <authorList>
            <person name="Kerrigan L."/>
            <person name="Tallon L."/>
            <person name="Sadzewicz L."/>
            <person name="Sengamalay N."/>
            <person name="Ott S."/>
            <person name="Godinez A."/>
            <person name="Nagaraj S."/>
            <person name="Vavikolanu K."/>
            <person name="Nadendla S."/>
            <person name="George J."/>
            <person name="Sichtig H."/>
        </authorList>
    </citation>
    <scope>NUCLEOTIDE SEQUENCE [LARGE SCALE GENOMIC DNA]</scope>
    <source>
        <strain evidence="8">FDAARGOS_311</strain>
    </source>
</reference>
<organism evidence="7 8">
    <name type="scientific">Aspergillus niger</name>
    <dbReference type="NCBI Taxonomy" id="5061"/>
    <lineage>
        <taxon>Eukaryota</taxon>
        <taxon>Fungi</taxon>
        <taxon>Dikarya</taxon>
        <taxon>Ascomycota</taxon>
        <taxon>Pezizomycotina</taxon>
        <taxon>Eurotiomycetes</taxon>
        <taxon>Eurotiomycetidae</taxon>
        <taxon>Eurotiales</taxon>
        <taxon>Aspergillaceae</taxon>
        <taxon>Aspergillus</taxon>
        <taxon>Aspergillus subgen. Circumdati</taxon>
    </lineage>
</organism>
<name>A0A505I5C3_ASPNG</name>
<dbReference type="VEuPathDB" id="FungiDB:ASPNIDRAFT2_1173355"/>
<gene>
    <name evidence="7" type="ORF">CAN33_0013480</name>
</gene>
<dbReference type="GO" id="GO:0000981">
    <property type="term" value="F:DNA-binding transcription factor activity, RNA polymerase II-specific"/>
    <property type="evidence" value="ECO:0007669"/>
    <property type="project" value="TreeGrafter"/>
</dbReference>
<feature type="region of interest" description="Disordered" evidence="5">
    <location>
        <begin position="1"/>
        <end position="26"/>
    </location>
</feature>
<protein>
    <submittedName>
        <fullName evidence="7">Major Facilitator Superfamily protein</fullName>
    </submittedName>
</protein>
<dbReference type="GO" id="GO:0006351">
    <property type="term" value="P:DNA-templated transcription"/>
    <property type="evidence" value="ECO:0007669"/>
    <property type="project" value="InterPro"/>
</dbReference>
<dbReference type="EMBL" id="NKJJ02000009">
    <property type="protein sequence ID" value="TPR03145.1"/>
    <property type="molecule type" value="Genomic_DNA"/>
</dbReference>
<dbReference type="PANTHER" id="PTHR47424">
    <property type="entry name" value="REGULATORY PROTEIN GAL4"/>
    <property type="match status" value="1"/>
</dbReference>
<dbReference type="InterPro" id="IPR051127">
    <property type="entry name" value="Fungal_SecMet_Regulators"/>
</dbReference>
<evidence type="ECO:0000313" key="7">
    <source>
        <dbReference type="EMBL" id="TPR03145.1"/>
    </source>
</evidence>
<evidence type="ECO:0000256" key="2">
    <source>
        <dbReference type="ARBA" id="ARBA00023125"/>
    </source>
</evidence>
<sequence>MAKDRSNASGSMSSDGPSLPGGEDYLVQSQGCPASCGVDTMTGLLGDTVQTREQFGSSSAGTFTKLIQAAAKNINHSEEQPLQDNLARMVADHSLDEPPVSSYGEPALMALPARDLADCLIQSYWECEWSLYPIVDRPKIEAVYQTAWDVGGPSCSPTTLSLINLCFALGCAYSSVIPPKDRKAMSEDFFTRAEALYRKIQYLPSLEKVQCLLLFSIYLQSTDHVFRCWMTVGEAIRMAQSLGIYQNQPASSTESAAYREQKRRTWHGCVWLDRVMSATLGRPGMIPDWLFNSVPLPAMIDDEFLDKQTTSSALRPDGKPCTLAFTVKAFELYQLFDIILQKVYLGSSGGEDYQNKLNPVLEFDREIQAWEESLPVHLRYHSGMTRDALADRQATILRIRLLHIRIVSLRPSLIRHCKPGASTYAAKPQISTSAFLSQVIQSEFPRICFQCAHELIDLFTARLDPESMTGPLPSWWYSVLYVYTSATVILVERFLETKNNIPEQRSNALRGWNAAVRILQSYSLVADSATKCLITLEALSETLFGGQQGDTVTGSEGAHAEARYRNLFLEMTQLLGEKTTVPPFDFDDFLWLG</sequence>
<comment type="caution">
    <text evidence="7">The sequence shown here is derived from an EMBL/GenBank/DDBJ whole genome shotgun (WGS) entry which is preliminary data.</text>
</comment>
<evidence type="ECO:0000259" key="6">
    <source>
        <dbReference type="SMART" id="SM00906"/>
    </source>
</evidence>
<dbReference type="InterPro" id="IPR007219">
    <property type="entry name" value="XnlR_reg_dom"/>
</dbReference>
<keyword evidence="1" id="KW-0805">Transcription regulation</keyword>
<keyword evidence="3" id="KW-0804">Transcription</keyword>
<feature type="compositionally biased region" description="Polar residues" evidence="5">
    <location>
        <begin position="7"/>
        <end position="16"/>
    </location>
</feature>
<proteinExistence type="predicted"/>